<organism evidence="4 5">
    <name type="scientific">Waddlia chondrophila (strain ATCC VR-1470 / WSU 86-1044)</name>
    <dbReference type="NCBI Taxonomy" id="716544"/>
    <lineage>
        <taxon>Bacteria</taxon>
        <taxon>Pseudomonadati</taxon>
        <taxon>Chlamydiota</taxon>
        <taxon>Chlamydiia</taxon>
        <taxon>Parachlamydiales</taxon>
        <taxon>Waddliaceae</taxon>
        <taxon>Waddlia</taxon>
    </lineage>
</organism>
<name>D6YVX6_WADCW</name>
<keyword evidence="5" id="KW-1185">Reference proteome</keyword>
<dbReference type="PANTHER" id="PTHR21343:SF8">
    <property type="entry name" value="DRTGG DOMAIN-CONTAINING PROTEIN"/>
    <property type="match status" value="1"/>
</dbReference>
<dbReference type="OrthoDB" id="9773206at2"/>
<sequence length="364" mass="40700">MPKRAIFIAATGQHVGKTTLCLGIIAGLKKLFPSVGFIKPVGQQHIHIDPETIVDKDAVLFKKHFHLSSSWKDMSPVIIPSGFTRDYVDKKISEENLLQDIHAAYQRISNANAFTVVEGTGHVGVGSIINLNNVKVASELGLDMVIIASGGLGSAHDELALNISLCQQYGVNIRGVILNRVIDKKRTMIQDYFPRALERWQIPLIGCVPYNAFLDKPTIRDFESLFDTQLISGKEHHYRHFISFRLVAGSVDAFKQEIIPKELIITPATRNDIIFTYIERYMENGANLEGGIILTGRHPPEKNTINALSQTDIPVLYAPVCSFDAMKMITSFTAKIRTKDLQKIERAIKLVEENIDFKLLTNSF</sequence>
<proteinExistence type="predicted"/>
<dbReference type="InterPro" id="IPR028979">
    <property type="entry name" value="Ser_kin/Pase_Hpr-like_N_sf"/>
</dbReference>
<dbReference type="Pfam" id="PF13500">
    <property type="entry name" value="AAA_26"/>
    <property type="match status" value="1"/>
</dbReference>
<dbReference type="Gene3D" id="3.40.50.300">
    <property type="entry name" value="P-loop containing nucleotide triphosphate hydrolases"/>
    <property type="match status" value="1"/>
</dbReference>
<dbReference type="EMBL" id="CP001928">
    <property type="protein sequence ID" value="ADI38287.1"/>
    <property type="molecule type" value="Genomic_DNA"/>
</dbReference>
<accession>D6YVX6</accession>
<evidence type="ECO:0000256" key="2">
    <source>
        <dbReference type="ARBA" id="ARBA00022962"/>
    </source>
</evidence>
<dbReference type="STRING" id="716544.wcw_0926"/>
<dbReference type="HOGENOM" id="CLU_040984_1_0_0"/>
<gene>
    <name evidence="4" type="ordered locus">wcw_0926</name>
</gene>
<dbReference type="SUPFAM" id="SSF52540">
    <property type="entry name" value="P-loop containing nucleoside triphosphate hydrolases"/>
    <property type="match status" value="1"/>
</dbReference>
<dbReference type="Pfam" id="PF07085">
    <property type="entry name" value="DRTGG"/>
    <property type="match status" value="1"/>
</dbReference>
<dbReference type="AlphaFoldDB" id="D6YVX6"/>
<keyword evidence="2" id="KW-0315">Glutamine amidotransferase</keyword>
<dbReference type="eggNOG" id="COG0857">
    <property type="taxonomic scope" value="Bacteria"/>
</dbReference>
<evidence type="ECO:0000313" key="5">
    <source>
        <dbReference type="Proteomes" id="UP000001505"/>
    </source>
</evidence>
<dbReference type="InterPro" id="IPR010766">
    <property type="entry name" value="DRTGG"/>
</dbReference>
<dbReference type="PANTHER" id="PTHR21343">
    <property type="entry name" value="DETHIOBIOTIN SYNTHETASE"/>
    <property type="match status" value="1"/>
</dbReference>
<dbReference type="Gene3D" id="3.40.1390.20">
    <property type="entry name" value="HprK N-terminal domain-like"/>
    <property type="match status" value="1"/>
</dbReference>
<comment type="subunit">
    <text evidence="1">Homohexamer.</text>
</comment>
<evidence type="ECO:0000256" key="1">
    <source>
        <dbReference type="ARBA" id="ARBA00011643"/>
    </source>
</evidence>
<dbReference type="InterPro" id="IPR027417">
    <property type="entry name" value="P-loop_NTPase"/>
</dbReference>
<dbReference type="RefSeq" id="WP_013182001.1">
    <property type="nucleotide sequence ID" value="NC_014225.1"/>
</dbReference>
<evidence type="ECO:0000313" key="4">
    <source>
        <dbReference type="EMBL" id="ADI38287.1"/>
    </source>
</evidence>
<dbReference type="SUPFAM" id="SSF75138">
    <property type="entry name" value="HprK N-terminal domain-like"/>
    <property type="match status" value="1"/>
</dbReference>
<protein>
    <submittedName>
        <fullName evidence="4">Putative cobyrinic acid a,c-diamide synthase family protein</fullName>
    </submittedName>
</protein>
<dbReference type="CDD" id="cd03109">
    <property type="entry name" value="DTBS"/>
    <property type="match status" value="1"/>
</dbReference>
<dbReference type="KEGG" id="wch:wcw_0926"/>
<feature type="domain" description="DRTGG" evidence="3">
    <location>
        <begin position="227"/>
        <end position="331"/>
    </location>
</feature>
<evidence type="ECO:0000259" key="3">
    <source>
        <dbReference type="Pfam" id="PF07085"/>
    </source>
</evidence>
<reference evidence="4 5" key="1">
    <citation type="journal article" date="2010" name="PLoS ONE">
        <title>The Waddlia genome: a window into chlamydial biology.</title>
        <authorList>
            <person name="Bertelli C."/>
            <person name="Collyn F."/>
            <person name="Croxatto A."/>
            <person name="Ruckert C."/>
            <person name="Polkinghorne A."/>
            <person name="Kebbi-Beghdadi C."/>
            <person name="Goesmann A."/>
            <person name="Vaughan L."/>
            <person name="Greub G."/>
        </authorList>
    </citation>
    <scope>NUCLEOTIDE SEQUENCE [LARGE SCALE GENOMIC DNA]</scope>
    <source>
        <strain evidence="5">ATCC VR-1470 / WSU 86-1044</strain>
    </source>
</reference>
<dbReference type="Proteomes" id="UP000001505">
    <property type="component" value="Chromosome"/>
</dbReference>